<dbReference type="AlphaFoldDB" id="A0A1I5YHV5"/>
<dbReference type="SUPFAM" id="SSF51230">
    <property type="entry name" value="Single hybrid motif"/>
    <property type="match status" value="1"/>
</dbReference>
<dbReference type="Pfam" id="PF00364">
    <property type="entry name" value="Biotin_lipoyl"/>
    <property type="match status" value="1"/>
</dbReference>
<sequence length="119" mass="12641">MKHYEITVNGQVYQVAVEEVDAAASTSSHQQTPEKTQQKPPLQQSTVSEKATVVAPMPGTILRVLVNEGQTIKAGAVLCILEAMKMENEIVAPTDGVIASLKIAANQKVDSGDLLVVIS</sequence>
<dbReference type="Gene3D" id="2.40.50.100">
    <property type="match status" value="1"/>
</dbReference>
<dbReference type="FunFam" id="2.40.50.100:FF:000003">
    <property type="entry name" value="Acetyl-CoA carboxylase biotin carboxyl carrier protein"/>
    <property type="match status" value="1"/>
</dbReference>
<evidence type="ECO:0000259" key="3">
    <source>
        <dbReference type="PROSITE" id="PS50968"/>
    </source>
</evidence>
<feature type="compositionally biased region" description="Low complexity" evidence="2">
    <location>
        <begin position="30"/>
        <end position="44"/>
    </location>
</feature>
<dbReference type="PANTHER" id="PTHR45266">
    <property type="entry name" value="OXALOACETATE DECARBOXYLASE ALPHA CHAIN"/>
    <property type="match status" value="1"/>
</dbReference>
<feature type="region of interest" description="Disordered" evidence="2">
    <location>
        <begin position="23"/>
        <end position="50"/>
    </location>
</feature>
<dbReference type="PANTHER" id="PTHR45266:SF3">
    <property type="entry name" value="OXALOACETATE DECARBOXYLASE ALPHA CHAIN"/>
    <property type="match status" value="1"/>
</dbReference>
<accession>A0A1I5YHV5</accession>
<feature type="domain" description="Lipoyl-binding" evidence="3">
    <location>
        <begin position="46"/>
        <end position="119"/>
    </location>
</feature>
<dbReference type="RefSeq" id="WP_092481046.1">
    <property type="nucleotide sequence ID" value="NZ_FOXW01000008.1"/>
</dbReference>
<dbReference type="InterPro" id="IPR011053">
    <property type="entry name" value="Single_hybrid_motif"/>
</dbReference>
<dbReference type="PROSITE" id="PS50968">
    <property type="entry name" value="BIOTINYL_LIPOYL"/>
    <property type="match status" value="1"/>
</dbReference>
<organism evidence="4 5">
    <name type="scientific">Desemzia incerta</name>
    <dbReference type="NCBI Taxonomy" id="82801"/>
    <lineage>
        <taxon>Bacteria</taxon>
        <taxon>Bacillati</taxon>
        <taxon>Bacillota</taxon>
        <taxon>Bacilli</taxon>
        <taxon>Lactobacillales</taxon>
        <taxon>Carnobacteriaceae</taxon>
        <taxon>Desemzia</taxon>
    </lineage>
</organism>
<dbReference type="InterPro" id="IPR050709">
    <property type="entry name" value="Biotin_Carboxyl_Carrier/Decarb"/>
</dbReference>
<keyword evidence="1" id="KW-0092">Biotin</keyword>
<reference evidence="4 5" key="1">
    <citation type="submission" date="2016-10" db="EMBL/GenBank/DDBJ databases">
        <authorList>
            <person name="de Groot N.N."/>
        </authorList>
    </citation>
    <scope>NUCLEOTIDE SEQUENCE [LARGE SCALE GENOMIC DNA]</scope>
    <source>
        <strain evidence="4 5">DSM 20581</strain>
    </source>
</reference>
<evidence type="ECO:0000313" key="4">
    <source>
        <dbReference type="EMBL" id="SFQ43811.1"/>
    </source>
</evidence>
<proteinExistence type="predicted"/>
<protein>
    <submittedName>
        <fullName evidence="4">Biotin-requiring enzyme</fullName>
    </submittedName>
</protein>
<dbReference type="EMBL" id="FOXW01000008">
    <property type="protein sequence ID" value="SFQ43811.1"/>
    <property type="molecule type" value="Genomic_DNA"/>
</dbReference>
<evidence type="ECO:0000256" key="1">
    <source>
        <dbReference type="ARBA" id="ARBA00023267"/>
    </source>
</evidence>
<gene>
    <name evidence="4" type="ORF">SAMN04488506_2031</name>
</gene>
<evidence type="ECO:0000313" key="5">
    <source>
        <dbReference type="Proteomes" id="UP000199136"/>
    </source>
</evidence>
<dbReference type="Proteomes" id="UP000199136">
    <property type="component" value="Unassembled WGS sequence"/>
</dbReference>
<dbReference type="OrthoDB" id="9812676at2"/>
<keyword evidence="5" id="KW-1185">Reference proteome</keyword>
<evidence type="ECO:0000256" key="2">
    <source>
        <dbReference type="SAM" id="MobiDB-lite"/>
    </source>
</evidence>
<name>A0A1I5YHV5_9LACT</name>
<dbReference type="CDD" id="cd06850">
    <property type="entry name" value="biotinyl_domain"/>
    <property type="match status" value="1"/>
</dbReference>
<dbReference type="InterPro" id="IPR000089">
    <property type="entry name" value="Biotin_lipoyl"/>
</dbReference>
<dbReference type="STRING" id="82801.SAMN04488506_2031"/>